<dbReference type="InterPro" id="IPR003097">
    <property type="entry name" value="CysJ-like_FAD-binding"/>
</dbReference>
<dbReference type="PRINTS" id="PR00369">
    <property type="entry name" value="FLAVODOXIN"/>
</dbReference>
<evidence type="ECO:0000256" key="3">
    <source>
        <dbReference type="ARBA" id="ARBA00022490"/>
    </source>
</evidence>
<dbReference type="GO" id="GO:0006809">
    <property type="term" value="P:nitric oxide biosynthetic process"/>
    <property type="evidence" value="ECO:0007669"/>
    <property type="project" value="EnsemblFungi"/>
</dbReference>
<comment type="cofactor">
    <cofactor evidence="2 11">
        <name>FAD</name>
        <dbReference type="ChEBI" id="CHEBI:57692"/>
    </cofactor>
</comment>
<dbReference type="EC" id="1.18.1.-" evidence="11"/>
<dbReference type="GO" id="GO:0034599">
    <property type="term" value="P:cellular response to oxidative stress"/>
    <property type="evidence" value="ECO:0007669"/>
    <property type="project" value="EnsemblFungi"/>
</dbReference>
<organism evidence="14 15">
    <name type="scientific">Candida glabrata</name>
    <name type="common">Yeast</name>
    <name type="synonym">Torulopsis glabrata</name>
    <dbReference type="NCBI Taxonomy" id="5478"/>
    <lineage>
        <taxon>Eukaryota</taxon>
        <taxon>Fungi</taxon>
        <taxon>Dikarya</taxon>
        <taxon>Ascomycota</taxon>
        <taxon>Saccharomycotina</taxon>
        <taxon>Saccharomycetes</taxon>
        <taxon>Saccharomycetales</taxon>
        <taxon>Saccharomycetaceae</taxon>
        <taxon>Nakaseomyces</taxon>
    </lineage>
</organism>
<dbReference type="InterPro" id="IPR023173">
    <property type="entry name" value="NADPH_Cyt_P450_Rdtase_alpha"/>
</dbReference>
<comment type="similarity">
    <text evidence="11">In the C-terminal section; belongs to the flavoprotein pyridine nucleotide cytochrome reductase family.</text>
</comment>
<keyword evidence="7 11" id="KW-0521">NADP</keyword>
<dbReference type="Pfam" id="PF00175">
    <property type="entry name" value="NAD_binding_1"/>
    <property type="match status" value="1"/>
</dbReference>
<evidence type="ECO:0000256" key="8">
    <source>
        <dbReference type="ARBA" id="ARBA00023002"/>
    </source>
</evidence>
<protein>
    <recommendedName>
        <fullName evidence="11">NADPH-dependent diflavin oxidoreductase 1</fullName>
        <ecNumber evidence="11">1.18.1.-</ecNumber>
    </recommendedName>
    <alternativeName>
        <fullName evidence="11">NADPH-dependent FMN and FAD-containing oxidoreductase</fullName>
    </alternativeName>
</protein>
<keyword evidence="3 11" id="KW-0963">Cytoplasm</keyword>
<dbReference type="PROSITE" id="PS51384">
    <property type="entry name" value="FAD_FR"/>
    <property type="match status" value="1"/>
</dbReference>
<dbReference type="GO" id="GO:0005739">
    <property type="term" value="C:mitochondrion"/>
    <property type="evidence" value="ECO:0007669"/>
    <property type="project" value="UniProtKB-SubCell"/>
</dbReference>
<feature type="domain" description="Flavodoxin-like" evidence="12">
    <location>
        <begin position="6"/>
        <end position="168"/>
    </location>
</feature>
<dbReference type="Pfam" id="PF00258">
    <property type="entry name" value="Flavodoxin_1"/>
    <property type="match status" value="1"/>
</dbReference>
<dbReference type="GO" id="GO:0010181">
    <property type="term" value="F:FMN binding"/>
    <property type="evidence" value="ECO:0007669"/>
    <property type="project" value="UniProtKB-UniRule"/>
</dbReference>
<evidence type="ECO:0000313" key="14">
    <source>
        <dbReference type="EMBL" id="KTB04585.1"/>
    </source>
</evidence>
<dbReference type="SUPFAM" id="SSF52218">
    <property type="entry name" value="Flavoproteins"/>
    <property type="match status" value="1"/>
</dbReference>
<comment type="subunit">
    <text evidence="11">Interacts with DRE2; as part of the cytosolic iron-sulfur (Fe-S) protein assembly (CIA) machinery.</text>
</comment>
<dbReference type="Gene3D" id="2.40.30.10">
    <property type="entry name" value="Translation factors"/>
    <property type="match status" value="1"/>
</dbReference>
<dbReference type="PANTHER" id="PTHR19384:SF10">
    <property type="entry name" value="NADPH-DEPENDENT DIFLAVIN OXIDOREDUCTASE 1"/>
    <property type="match status" value="1"/>
</dbReference>
<name>A0A0W0D937_CANGB</name>
<evidence type="ECO:0000256" key="4">
    <source>
        <dbReference type="ARBA" id="ARBA00022630"/>
    </source>
</evidence>
<dbReference type="Gene3D" id="1.20.990.10">
    <property type="entry name" value="NADPH-cytochrome p450 Reductase, Chain A, domain 3"/>
    <property type="match status" value="1"/>
</dbReference>
<comment type="catalytic activity">
    <reaction evidence="10">
        <text>2 oxidized [2Fe-2S]-[protein] + NADPH = 2 reduced [2Fe-2S]-[protein] + NADP(+) + H(+)</text>
        <dbReference type="Rhea" id="RHEA:67716"/>
        <dbReference type="Rhea" id="RHEA-COMP:17327"/>
        <dbReference type="Rhea" id="RHEA-COMP:17328"/>
        <dbReference type="ChEBI" id="CHEBI:15378"/>
        <dbReference type="ChEBI" id="CHEBI:33737"/>
        <dbReference type="ChEBI" id="CHEBI:33738"/>
        <dbReference type="ChEBI" id="CHEBI:57783"/>
        <dbReference type="ChEBI" id="CHEBI:58349"/>
    </reaction>
    <physiologicalReaction direction="left-to-right" evidence="10">
        <dbReference type="Rhea" id="RHEA:67717"/>
    </physiologicalReaction>
</comment>
<dbReference type="GO" id="GO:0045429">
    <property type="term" value="P:positive regulation of nitric oxide biosynthetic process"/>
    <property type="evidence" value="ECO:0007669"/>
    <property type="project" value="EnsemblFungi"/>
</dbReference>
<dbReference type="GO" id="GO:0016651">
    <property type="term" value="F:oxidoreductase activity, acting on NAD(P)H"/>
    <property type="evidence" value="ECO:0007669"/>
    <property type="project" value="UniProtKB-UniRule"/>
</dbReference>
<dbReference type="FunFam" id="3.40.50.360:FF:000056">
    <property type="entry name" value="NADPH-dependent diflavin oxidoreductase 1"/>
    <property type="match status" value="1"/>
</dbReference>
<dbReference type="VEuPathDB" id="FungiDB:B1J91_H08580g"/>
<dbReference type="PRINTS" id="PR00371">
    <property type="entry name" value="FPNCR"/>
</dbReference>
<comment type="function">
    <text evidence="11">NADPH-dependent reductase which is a central component of the cytosolic iron-sulfur (Fe-S) protein assembly (CIA) machinery. Transfers electrons from NADPH via its FAD and FMN prosthetic groups to the [2Fe-2S] cluster of DRE2, another key component of the CIA machinery. In turn, this reduced cluster provides electrons for assembly of cytosolic iron-sulfur cluster proteins. Positively controls H(2)O(2)-induced cell death.</text>
</comment>
<dbReference type="SUPFAM" id="SSF63380">
    <property type="entry name" value="Riboflavin synthase domain-like"/>
    <property type="match status" value="1"/>
</dbReference>
<dbReference type="Gene3D" id="3.40.50.80">
    <property type="entry name" value="Nucleotide-binding domain of ferredoxin-NADP reductase (FNR) module"/>
    <property type="match status" value="1"/>
</dbReference>
<evidence type="ECO:0000313" key="15">
    <source>
        <dbReference type="Proteomes" id="UP000054886"/>
    </source>
</evidence>
<dbReference type="InterPro" id="IPR001433">
    <property type="entry name" value="OxRdtase_FAD/NAD-bd"/>
</dbReference>
<comment type="caution">
    <text evidence="14">The sequence shown here is derived from an EMBL/GenBank/DDBJ whole genome shotgun (WGS) entry which is preliminary data.</text>
</comment>
<feature type="binding site" evidence="11">
    <location>
        <begin position="106"/>
        <end position="115"/>
    </location>
    <ligand>
        <name>FMN</name>
        <dbReference type="ChEBI" id="CHEBI:58210"/>
    </ligand>
</feature>
<feature type="domain" description="FAD-binding FR-type" evidence="13">
    <location>
        <begin position="224"/>
        <end position="489"/>
    </location>
</feature>
<dbReference type="InterPro" id="IPR028879">
    <property type="entry name" value="NDOR1"/>
</dbReference>
<dbReference type="GO" id="GO:0160246">
    <property type="term" value="F:NADPH-iron-sulfur [2Fe-2S] protein oxidoreductase activity"/>
    <property type="evidence" value="ECO:0007669"/>
    <property type="project" value="EnsemblFungi"/>
</dbReference>
<comment type="similarity">
    <text evidence="11">In the N-terminal section; belongs to the flavodoxin family.</text>
</comment>
<comment type="subcellular location">
    <subcellularLocation>
        <location evidence="11">Cytoplasm</location>
    </subcellularLocation>
    <subcellularLocation>
        <location evidence="11">Mitochondrion</location>
    </subcellularLocation>
    <text evidence="11">Relocalizes to mitochondria after H(2)O(2) exposure.</text>
</comment>
<dbReference type="InterPro" id="IPR017938">
    <property type="entry name" value="Riboflavin_synthase-like_b-brl"/>
</dbReference>
<dbReference type="InterPro" id="IPR039261">
    <property type="entry name" value="FNR_nucleotide-bd"/>
</dbReference>
<proteinExistence type="inferred from homology"/>
<dbReference type="HAMAP" id="MF_03178">
    <property type="entry name" value="NDOR1"/>
    <property type="match status" value="1"/>
</dbReference>
<dbReference type="Gene3D" id="3.40.50.360">
    <property type="match status" value="1"/>
</dbReference>
<dbReference type="SUPFAM" id="SSF52343">
    <property type="entry name" value="Ferredoxin reductase-like, C-terminal NADP-linked domain"/>
    <property type="match status" value="1"/>
</dbReference>
<dbReference type="InterPro" id="IPR017927">
    <property type="entry name" value="FAD-bd_FR_type"/>
</dbReference>
<comment type="caution">
    <text evidence="11">Lacks conserved residue(s) required for the propagation of feature annotation.</text>
</comment>
<keyword evidence="6 11" id="KW-0274">FAD</keyword>
<accession>A0A0W0D937</accession>
<dbReference type="GO" id="GO:0005829">
    <property type="term" value="C:cytosol"/>
    <property type="evidence" value="ECO:0007669"/>
    <property type="project" value="EnsemblFungi"/>
</dbReference>
<feature type="binding site" evidence="11">
    <location>
        <begin position="411"/>
        <end position="414"/>
    </location>
    <ligand>
        <name>FAD</name>
        <dbReference type="ChEBI" id="CHEBI:57692"/>
    </ligand>
</feature>
<keyword evidence="8 11" id="KW-0560">Oxidoreductase</keyword>
<dbReference type="PANTHER" id="PTHR19384">
    <property type="entry name" value="NITRIC OXIDE SYNTHASE-RELATED"/>
    <property type="match status" value="1"/>
</dbReference>
<dbReference type="PROSITE" id="PS50902">
    <property type="entry name" value="FLAVODOXIN_LIKE"/>
    <property type="match status" value="1"/>
</dbReference>
<keyword evidence="5 11" id="KW-0288">FMN</keyword>
<evidence type="ECO:0000256" key="2">
    <source>
        <dbReference type="ARBA" id="ARBA00001974"/>
    </source>
</evidence>
<evidence type="ECO:0000256" key="9">
    <source>
        <dbReference type="ARBA" id="ARBA00023128"/>
    </source>
</evidence>
<evidence type="ECO:0000256" key="7">
    <source>
        <dbReference type="ARBA" id="ARBA00022857"/>
    </source>
</evidence>
<dbReference type="GO" id="GO:0050661">
    <property type="term" value="F:NADP binding"/>
    <property type="evidence" value="ECO:0007669"/>
    <property type="project" value="UniProtKB-UniRule"/>
</dbReference>
<comment type="similarity">
    <text evidence="11">Belongs to the NADPH-dependent diflavin oxidoreductase NDOR1 family.</text>
</comment>
<feature type="binding site" evidence="11">
    <location>
        <begin position="59"/>
        <end position="62"/>
    </location>
    <ligand>
        <name>FMN</name>
        <dbReference type="ChEBI" id="CHEBI:58210"/>
    </ligand>
</feature>
<dbReference type="GO" id="GO:0050660">
    <property type="term" value="F:flavin adenine dinucleotide binding"/>
    <property type="evidence" value="ECO:0007669"/>
    <property type="project" value="UniProtKB-UniRule"/>
</dbReference>
<keyword evidence="4 11" id="KW-0285">Flavoprotein</keyword>
<feature type="binding site" evidence="11">
    <location>
        <position position="142"/>
    </location>
    <ligand>
        <name>FMN</name>
        <dbReference type="ChEBI" id="CHEBI:58210"/>
    </ligand>
</feature>
<dbReference type="GO" id="GO:0097361">
    <property type="term" value="C:cytosolic [4Fe-4S] assembly targeting complex"/>
    <property type="evidence" value="ECO:0007669"/>
    <property type="project" value="EnsemblFungi"/>
</dbReference>
<dbReference type="EMBL" id="LLZZ01000116">
    <property type="protein sequence ID" value="KTB04585.1"/>
    <property type="molecule type" value="Genomic_DNA"/>
</dbReference>
<comment type="cofactor">
    <cofactor evidence="1 11">
        <name>FMN</name>
        <dbReference type="ChEBI" id="CHEBI:58210"/>
    </cofactor>
</comment>
<evidence type="ECO:0000256" key="5">
    <source>
        <dbReference type="ARBA" id="ARBA00022643"/>
    </source>
</evidence>
<feature type="binding site" evidence="11">
    <location>
        <begin position="545"/>
        <end position="549"/>
    </location>
    <ligand>
        <name>NADP(+)</name>
        <dbReference type="ChEBI" id="CHEBI:58349"/>
    </ligand>
</feature>
<reference evidence="14 15" key="1">
    <citation type="submission" date="2015-10" db="EMBL/GenBank/DDBJ databases">
        <title>Draft genomes sequences of Candida glabrata isolates 1A, 1B, 2A, 2B, 3A and 3B.</title>
        <authorList>
            <person name="Haavelsrud O.E."/>
            <person name="Gaustad P."/>
        </authorList>
    </citation>
    <scope>NUCLEOTIDE SEQUENCE [LARGE SCALE GENOMIC DNA]</scope>
    <source>
        <strain evidence="14">910700640</strain>
    </source>
</reference>
<dbReference type="GO" id="GO:0016226">
    <property type="term" value="P:iron-sulfur cluster assembly"/>
    <property type="evidence" value="ECO:0007669"/>
    <property type="project" value="UniProtKB-UniRule"/>
</dbReference>
<dbReference type="InterPro" id="IPR001094">
    <property type="entry name" value="Flavdoxin-like"/>
</dbReference>
<dbReference type="Proteomes" id="UP000054886">
    <property type="component" value="Unassembled WGS sequence"/>
</dbReference>
<evidence type="ECO:0000256" key="10">
    <source>
        <dbReference type="ARBA" id="ARBA00052174"/>
    </source>
</evidence>
<evidence type="ECO:0000259" key="13">
    <source>
        <dbReference type="PROSITE" id="PS51384"/>
    </source>
</evidence>
<evidence type="ECO:0000256" key="6">
    <source>
        <dbReference type="ARBA" id="ARBA00022827"/>
    </source>
</evidence>
<feature type="binding site" evidence="11">
    <location>
        <begin position="12"/>
        <end position="17"/>
    </location>
    <ligand>
        <name>FMN</name>
        <dbReference type="ChEBI" id="CHEBI:58210"/>
    </ligand>
</feature>
<dbReference type="InterPro" id="IPR008254">
    <property type="entry name" value="Flavodoxin/NO_synth"/>
</dbReference>
<dbReference type="InterPro" id="IPR029039">
    <property type="entry name" value="Flavoprotein-like_sf"/>
</dbReference>
<feature type="binding site" evidence="11">
    <location>
        <begin position="443"/>
        <end position="446"/>
    </location>
    <ligand>
        <name>FAD</name>
        <dbReference type="ChEBI" id="CHEBI:57692"/>
    </ligand>
</feature>
<dbReference type="InterPro" id="IPR001709">
    <property type="entry name" value="Flavoprot_Pyr_Nucl_cyt_Rdtase"/>
</dbReference>
<dbReference type="VEuPathDB" id="FungiDB:GWK60_H08569"/>
<dbReference type="Pfam" id="PF00667">
    <property type="entry name" value="FAD_binding_1"/>
    <property type="match status" value="1"/>
</dbReference>
<evidence type="ECO:0000256" key="11">
    <source>
        <dbReference type="HAMAP-Rule" id="MF_03178"/>
    </source>
</evidence>
<evidence type="ECO:0000259" key="12">
    <source>
        <dbReference type="PROSITE" id="PS50902"/>
    </source>
</evidence>
<feature type="binding site" evidence="11">
    <location>
        <position position="381"/>
    </location>
    <ligand>
        <name>FAD</name>
        <dbReference type="ChEBI" id="CHEBI:57692"/>
    </ligand>
</feature>
<keyword evidence="9 11" id="KW-0496">Mitochondrion</keyword>
<evidence type="ECO:0000256" key="1">
    <source>
        <dbReference type="ARBA" id="ARBA00001917"/>
    </source>
</evidence>
<dbReference type="AlphaFoldDB" id="A0A0W0D937"/>
<sequence>MSSSKIAVLYGSETGNAQDFAAILSHKLNRLHFKHTFSSLADYKREDILRCRYLFIVCSTTGQGELPRNVYETVTGDQKNTLWTFLKKKKLPADFLNHIKTAFLGLGDSSYPKFNYALRIIHNRMVNQLGAKEIFDRMEADEQSMAGSNKGTGLGIESVYFEFEKRIITYLMDRFPTRKVGNEIIQREEIDKELYLEPITYLRIDDPHDQQSFSGGPTTFVGDKLIKTGTITLNKRITAEDHFQDVRQFTFESCDDIKYKPGDTVALYSYNTDQSVERMLECQPQWIPLADKPLSFTNGIPTHLLDGGVVQPLTLRNLLKYHCDFMSIPRSSFFLKIWTFATDVTRMERGEEQMKDQRQKLYEFATDEDMQELYDYCNRPRRSILEVMEDFLSIRLPLEYLLDFFPPIKPRLYSISSTANCNNIELTVAIVKYKTILRKIRTGVCTDFISKLKVGDKIRYKIQQNDLIKEEYRSNPFVMVGPGVGLAPLLSAVRSKVSPEMSLYFGCRFKDKDYLHGKELEDMANQGLIKFYPVFSRDRENSPDTKYVQDVLWKFGEEVTSLLVERKGIFFLCGASGKMPIQIRLTLLEMLKKWGGFKDDASAKEYLRTMEKEDRYIQETW</sequence>
<dbReference type="VEuPathDB" id="FungiDB:CAGL0H08580g"/>
<feature type="binding site" evidence="11">
    <location>
        <begin position="536"/>
        <end position="537"/>
    </location>
    <ligand>
        <name>NADP(+)</name>
        <dbReference type="ChEBI" id="CHEBI:58349"/>
    </ligand>
</feature>
<dbReference type="VEuPathDB" id="FungiDB:GVI51_H08503"/>
<dbReference type="FunFam" id="1.20.990.10:FF:000008">
    <property type="entry name" value="NADPH-dependent diflavin oxidoreductase 1"/>
    <property type="match status" value="1"/>
</dbReference>
<feature type="binding site" evidence="11">
    <location>
        <position position="621"/>
    </location>
    <ligand>
        <name>FAD</name>
        <dbReference type="ChEBI" id="CHEBI:57692"/>
    </ligand>
</feature>
<gene>
    <name evidence="11" type="primary">TAH18</name>
    <name evidence="14" type="ORF">AO440_002265</name>
</gene>